<dbReference type="Gene3D" id="3.40.50.150">
    <property type="entry name" value="Vaccinia Virus protein VP39"/>
    <property type="match status" value="2"/>
</dbReference>
<evidence type="ECO:0000256" key="8">
    <source>
        <dbReference type="ARBA" id="ARBA00047841"/>
    </source>
</evidence>
<dbReference type="PANTHER" id="PTHR44307">
    <property type="entry name" value="PHOSPHOETHANOLAMINE METHYLTRANSFERASE"/>
    <property type="match status" value="1"/>
</dbReference>
<dbReference type="EMBL" id="BFEA01000388">
    <property type="protein sequence ID" value="GBG81820.1"/>
    <property type="molecule type" value="Genomic_DNA"/>
</dbReference>
<dbReference type="CDD" id="cd02440">
    <property type="entry name" value="AdoMet_MTases"/>
    <property type="match status" value="2"/>
</dbReference>
<evidence type="ECO:0000256" key="3">
    <source>
        <dbReference type="ARBA" id="ARBA00022603"/>
    </source>
</evidence>
<evidence type="ECO:0000256" key="1">
    <source>
        <dbReference type="ARBA" id="ARBA00004969"/>
    </source>
</evidence>
<keyword evidence="3" id="KW-0489">Methyltransferase</keyword>
<reference evidence="11 12" key="1">
    <citation type="journal article" date="2018" name="Cell">
        <title>The Chara Genome: Secondary Complexity and Implications for Plant Terrestrialization.</title>
        <authorList>
            <person name="Nishiyama T."/>
            <person name="Sakayama H."/>
            <person name="Vries J.D."/>
            <person name="Buschmann H."/>
            <person name="Saint-Marcoux D."/>
            <person name="Ullrich K.K."/>
            <person name="Haas F.B."/>
            <person name="Vanderstraeten L."/>
            <person name="Becker D."/>
            <person name="Lang D."/>
            <person name="Vosolsobe S."/>
            <person name="Rombauts S."/>
            <person name="Wilhelmsson P.K.I."/>
            <person name="Janitza P."/>
            <person name="Kern R."/>
            <person name="Heyl A."/>
            <person name="Rumpler F."/>
            <person name="Villalobos L.I.A.C."/>
            <person name="Clay J.M."/>
            <person name="Skokan R."/>
            <person name="Toyoda A."/>
            <person name="Suzuki Y."/>
            <person name="Kagoshima H."/>
            <person name="Schijlen E."/>
            <person name="Tajeshwar N."/>
            <person name="Catarino B."/>
            <person name="Hetherington A.J."/>
            <person name="Saltykova A."/>
            <person name="Bonnot C."/>
            <person name="Breuninger H."/>
            <person name="Symeonidi A."/>
            <person name="Radhakrishnan G.V."/>
            <person name="Van Nieuwerburgh F."/>
            <person name="Deforce D."/>
            <person name="Chang C."/>
            <person name="Karol K.G."/>
            <person name="Hedrich R."/>
            <person name="Ulvskov P."/>
            <person name="Glockner G."/>
            <person name="Delwiche C.F."/>
            <person name="Petrasek J."/>
            <person name="Van de Peer Y."/>
            <person name="Friml J."/>
            <person name="Beilby M."/>
            <person name="Dolan L."/>
            <person name="Kohara Y."/>
            <person name="Sugano S."/>
            <person name="Fujiyama A."/>
            <person name="Delaux P.-M."/>
            <person name="Quint M."/>
            <person name="TheiBen G."/>
            <person name="Hagemann M."/>
            <person name="Harholt J."/>
            <person name="Dunand C."/>
            <person name="Zachgo S."/>
            <person name="Langdale J."/>
            <person name="Maumus F."/>
            <person name="Straeten D.V.D."/>
            <person name="Gould S.B."/>
            <person name="Rensing S.A."/>
        </authorList>
    </citation>
    <scope>NUCLEOTIDE SEQUENCE [LARGE SCALE GENOMIC DNA]</scope>
    <source>
        <strain evidence="11 12">S276</strain>
    </source>
</reference>
<evidence type="ECO:0000256" key="4">
    <source>
        <dbReference type="ARBA" id="ARBA00022679"/>
    </source>
</evidence>
<comment type="catalytic activity">
    <reaction evidence="6">
        <text>N,N-dimethylethanolamine phosphate + S-adenosyl-L-methionine = phosphocholine + S-adenosyl-L-homocysteine + H(+)</text>
        <dbReference type="Rhea" id="RHEA:25325"/>
        <dbReference type="ChEBI" id="CHEBI:15378"/>
        <dbReference type="ChEBI" id="CHEBI:57856"/>
        <dbReference type="ChEBI" id="CHEBI:58641"/>
        <dbReference type="ChEBI" id="CHEBI:59789"/>
        <dbReference type="ChEBI" id="CHEBI:295975"/>
        <dbReference type="EC" id="2.1.1.103"/>
    </reaction>
    <physiologicalReaction direction="left-to-right" evidence="6">
        <dbReference type="Rhea" id="RHEA:25326"/>
    </physiologicalReaction>
</comment>
<comment type="caution">
    <text evidence="11">The sequence shown here is derived from an EMBL/GenBank/DDBJ whole genome shotgun (WGS) entry which is preliminary data.</text>
</comment>
<sequence>MEVANTIALSLEGERGLQTSYWKEHTESLSIEAMMLDSQASKLDKEERPEILGMLPDFKDKHVLELGAGLGRFTVPLAKDAAHVTAVDFIEKVIMKNKEQNEHLGNIDFKCADVASKDFQIEPSSMDLVFTNWLLMYLGDDEVNNLAKNILEGLRYGGHVFFRESCVCQSGDHKRKSNPTHYRDPSFYARFVAMLDLKPGHKVLDVGCGIGGGDFYMAEEFDAEVLGIDLSMNMITIALERAIGLKCAVEFEVADCTTRQFPEDHFDVVYSRDCILHIQDKPALFRSFLKWLKPGGKVLISDYCKGKHASSEDFQAYVKQRGYDLHDVETYGKFMDILEKELTKTEKEKETFIKDFSEADYNAIVNGWRAKQARCAQGEQKWGLFTAQKPLLS</sequence>
<dbReference type="InterPro" id="IPR025714">
    <property type="entry name" value="Methyltranfer_dom"/>
</dbReference>
<protein>
    <recommendedName>
        <fullName evidence="5">phosphoethanolamine N-methyltransferase</fullName>
        <ecNumber evidence="5">2.1.1.103</ecNumber>
    </recommendedName>
</protein>
<dbReference type="InterPro" id="IPR029063">
    <property type="entry name" value="SAM-dependent_MTases_sf"/>
</dbReference>
<evidence type="ECO:0000313" key="11">
    <source>
        <dbReference type="EMBL" id="GBG81820.1"/>
    </source>
</evidence>
<dbReference type="PANTHER" id="PTHR44307:SF2">
    <property type="entry name" value="PHOSPHOETHANOLAMINE METHYLTRANSFERASE ISOFORM X1"/>
    <property type="match status" value="1"/>
</dbReference>
<dbReference type="Proteomes" id="UP000265515">
    <property type="component" value="Unassembled WGS sequence"/>
</dbReference>
<accession>A0A388LHK7</accession>
<feature type="domain" description="Methyltransferase" evidence="9">
    <location>
        <begin position="63"/>
        <end position="158"/>
    </location>
</feature>
<evidence type="ECO:0000259" key="10">
    <source>
        <dbReference type="Pfam" id="PF13847"/>
    </source>
</evidence>
<dbReference type="SUPFAM" id="SSF53335">
    <property type="entry name" value="S-adenosyl-L-methionine-dependent methyltransferases"/>
    <property type="match status" value="2"/>
</dbReference>
<dbReference type="AlphaFoldDB" id="A0A388LHK7"/>
<dbReference type="OrthoDB" id="8300214at2759"/>
<dbReference type="OMA" id="CIGAYVE"/>
<dbReference type="GO" id="GO:0032259">
    <property type="term" value="P:methylation"/>
    <property type="evidence" value="ECO:0007669"/>
    <property type="project" value="UniProtKB-KW"/>
</dbReference>
<dbReference type="GO" id="GO:0000234">
    <property type="term" value="F:phosphoethanolamine N-methyltransferase activity"/>
    <property type="evidence" value="ECO:0007669"/>
    <property type="project" value="UniProtKB-EC"/>
</dbReference>
<evidence type="ECO:0000313" key="12">
    <source>
        <dbReference type="Proteomes" id="UP000265515"/>
    </source>
</evidence>
<dbReference type="STRING" id="69332.A0A388LHK7"/>
<gene>
    <name evidence="11" type="ORF">CBR_g34001</name>
</gene>
<dbReference type="InterPro" id="IPR041698">
    <property type="entry name" value="Methyltransf_25"/>
</dbReference>
<comment type="catalytic activity">
    <reaction evidence="7">
        <text>phosphoethanolamine + S-adenosyl-L-methionine = N-methylethanolamine phosphate + S-adenosyl-L-homocysteine + H(+)</text>
        <dbReference type="Rhea" id="RHEA:20365"/>
        <dbReference type="ChEBI" id="CHEBI:15378"/>
        <dbReference type="ChEBI" id="CHEBI:57781"/>
        <dbReference type="ChEBI" id="CHEBI:57856"/>
        <dbReference type="ChEBI" id="CHEBI:58190"/>
        <dbReference type="ChEBI" id="CHEBI:59789"/>
        <dbReference type="EC" id="2.1.1.103"/>
    </reaction>
    <physiologicalReaction direction="left-to-right" evidence="7">
        <dbReference type="Rhea" id="RHEA:20366"/>
    </physiologicalReaction>
</comment>
<keyword evidence="12" id="KW-1185">Reference proteome</keyword>
<dbReference type="Gramene" id="GBG81820">
    <property type="protein sequence ID" value="GBG81820"/>
    <property type="gene ID" value="CBR_g34001"/>
</dbReference>
<evidence type="ECO:0000256" key="7">
    <source>
        <dbReference type="ARBA" id="ARBA00047622"/>
    </source>
</evidence>
<proteinExistence type="predicted"/>
<dbReference type="Pfam" id="PF13649">
    <property type="entry name" value="Methyltransf_25"/>
    <property type="match status" value="1"/>
</dbReference>
<evidence type="ECO:0000256" key="2">
    <source>
        <dbReference type="ARBA" id="ARBA00005189"/>
    </source>
</evidence>
<dbReference type="EC" id="2.1.1.103" evidence="5"/>
<evidence type="ECO:0000256" key="5">
    <source>
        <dbReference type="ARBA" id="ARBA00035674"/>
    </source>
</evidence>
<name>A0A388LHK7_CHABU</name>
<evidence type="ECO:0000259" key="9">
    <source>
        <dbReference type="Pfam" id="PF13649"/>
    </source>
</evidence>
<keyword evidence="4" id="KW-0808">Transferase</keyword>
<comment type="pathway">
    <text evidence="2">Lipid metabolism.</text>
</comment>
<evidence type="ECO:0000256" key="6">
    <source>
        <dbReference type="ARBA" id="ARBA00047619"/>
    </source>
</evidence>
<organism evidence="11 12">
    <name type="scientific">Chara braunii</name>
    <name type="common">Braun's stonewort</name>
    <dbReference type="NCBI Taxonomy" id="69332"/>
    <lineage>
        <taxon>Eukaryota</taxon>
        <taxon>Viridiplantae</taxon>
        <taxon>Streptophyta</taxon>
        <taxon>Charophyceae</taxon>
        <taxon>Charales</taxon>
        <taxon>Characeae</taxon>
        <taxon>Chara</taxon>
    </lineage>
</organism>
<feature type="domain" description="Methyltransferase" evidence="10">
    <location>
        <begin position="198"/>
        <end position="316"/>
    </location>
</feature>
<comment type="pathway">
    <text evidence="1">Phospholipid metabolism; phosphatidylcholine biosynthesis.</text>
</comment>
<dbReference type="Pfam" id="PF13847">
    <property type="entry name" value="Methyltransf_31"/>
    <property type="match status" value="1"/>
</dbReference>
<comment type="catalytic activity">
    <reaction evidence="8">
        <text>N-methylethanolamine phosphate + S-adenosyl-L-methionine = N,N-dimethylethanolamine phosphate + S-adenosyl-L-homocysteine + H(+)</text>
        <dbReference type="Rhea" id="RHEA:25321"/>
        <dbReference type="ChEBI" id="CHEBI:15378"/>
        <dbReference type="ChEBI" id="CHEBI:57781"/>
        <dbReference type="ChEBI" id="CHEBI:57856"/>
        <dbReference type="ChEBI" id="CHEBI:58641"/>
        <dbReference type="ChEBI" id="CHEBI:59789"/>
        <dbReference type="EC" id="2.1.1.103"/>
    </reaction>
    <physiologicalReaction direction="left-to-right" evidence="8">
        <dbReference type="Rhea" id="RHEA:25322"/>
    </physiologicalReaction>
</comment>